<dbReference type="InterPro" id="IPR057326">
    <property type="entry name" value="KR_dom"/>
</dbReference>
<dbReference type="PANTHER" id="PTHR42879:SF2">
    <property type="entry name" value="3-OXOACYL-[ACYL-CARRIER-PROTEIN] REDUCTASE FABG"/>
    <property type="match status" value="1"/>
</dbReference>
<dbReference type="Proteomes" id="UP000051166">
    <property type="component" value="Unassembled WGS sequence"/>
</dbReference>
<dbReference type="AlphaFoldDB" id="A0A0R1V0R7"/>
<dbReference type="PANTHER" id="PTHR42879">
    <property type="entry name" value="3-OXOACYL-(ACYL-CARRIER-PROTEIN) REDUCTASE"/>
    <property type="match status" value="1"/>
</dbReference>
<evidence type="ECO:0000256" key="2">
    <source>
        <dbReference type="RuleBase" id="RU000363"/>
    </source>
</evidence>
<evidence type="ECO:0000313" key="4">
    <source>
        <dbReference type="EMBL" id="KRL96963.1"/>
    </source>
</evidence>
<dbReference type="EMBL" id="AZFQ01000054">
    <property type="protein sequence ID" value="KRL96963.1"/>
    <property type="molecule type" value="Genomic_DNA"/>
</dbReference>
<dbReference type="InterPro" id="IPR002347">
    <property type="entry name" value="SDR_fam"/>
</dbReference>
<dbReference type="PRINTS" id="PR00080">
    <property type="entry name" value="SDRFAMILY"/>
</dbReference>
<comment type="caution">
    <text evidence="4">The sequence shown here is derived from an EMBL/GenBank/DDBJ whole genome shotgun (WGS) entry which is preliminary data.</text>
</comment>
<organism evidence="4 5">
    <name type="scientific">Liquorilactobacillus satsumensis DSM 16230 = JCM 12392</name>
    <dbReference type="NCBI Taxonomy" id="1423801"/>
    <lineage>
        <taxon>Bacteria</taxon>
        <taxon>Bacillati</taxon>
        <taxon>Bacillota</taxon>
        <taxon>Bacilli</taxon>
        <taxon>Lactobacillales</taxon>
        <taxon>Lactobacillaceae</taxon>
        <taxon>Liquorilactobacillus</taxon>
    </lineage>
</organism>
<comment type="similarity">
    <text evidence="1 2">Belongs to the short-chain dehydrogenases/reductases (SDR) family.</text>
</comment>
<dbReference type="STRING" id="1423801.FD50_GL001907"/>
<dbReference type="RefSeq" id="WP_056961775.1">
    <property type="nucleotide sequence ID" value="NZ_AZFQ01000054.1"/>
</dbReference>
<gene>
    <name evidence="4" type="ORF">FD50_GL001907</name>
</gene>
<reference evidence="4 5" key="1">
    <citation type="journal article" date="2015" name="Genome Announc.">
        <title>Expanding the biotechnology potential of lactobacilli through comparative genomics of 213 strains and associated genera.</title>
        <authorList>
            <person name="Sun Z."/>
            <person name="Harris H.M."/>
            <person name="McCann A."/>
            <person name="Guo C."/>
            <person name="Argimon S."/>
            <person name="Zhang W."/>
            <person name="Yang X."/>
            <person name="Jeffery I.B."/>
            <person name="Cooney J.C."/>
            <person name="Kagawa T.F."/>
            <person name="Liu W."/>
            <person name="Song Y."/>
            <person name="Salvetti E."/>
            <person name="Wrobel A."/>
            <person name="Rasinkangas P."/>
            <person name="Parkhill J."/>
            <person name="Rea M.C."/>
            <person name="O'Sullivan O."/>
            <person name="Ritari J."/>
            <person name="Douillard F.P."/>
            <person name="Paul Ross R."/>
            <person name="Yang R."/>
            <person name="Briner A.E."/>
            <person name="Felis G.E."/>
            <person name="de Vos W.M."/>
            <person name="Barrangou R."/>
            <person name="Klaenhammer T.R."/>
            <person name="Caufield P.W."/>
            <person name="Cui Y."/>
            <person name="Zhang H."/>
            <person name="O'Toole P.W."/>
        </authorList>
    </citation>
    <scope>NUCLEOTIDE SEQUENCE [LARGE SCALE GENOMIC DNA]</scope>
    <source>
        <strain evidence="4 5">DSM 16230</strain>
    </source>
</reference>
<feature type="domain" description="Ketoreductase" evidence="3">
    <location>
        <begin position="3"/>
        <end position="181"/>
    </location>
</feature>
<dbReference type="SMART" id="SM00822">
    <property type="entry name" value="PKS_KR"/>
    <property type="match status" value="1"/>
</dbReference>
<dbReference type="InterPro" id="IPR050259">
    <property type="entry name" value="SDR"/>
</dbReference>
<keyword evidence="5" id="KW-1185">Reference proteome</keyword>
<dbReference type="OrthoDB" id="5786478at2"/>
<dbReference type="GeneID" id="98309134"/>
<name>A0A0R1V0R7_9LACO</name>
<accession>A0A0R1V0R7</accession>
<dbReference type="SUPFAM" id="SSF51735">
    <property type="entry name" value="NAD(P)-binding Rossmann-fold domains"/>
    <property type="match status" value="1"/>
</dbReference>
<proteinExistence type="inferred from homology"/>
<dbReference type="GO" id="GO:0032787">
    <property type="term" value="P:monocarboxylic acid metabolic process"/>
    <property type="evidence" value="ECO:0007669"/>
    <property type="project" value="UniProtKB-ARBA"/>
</dbReference>
<dbReference type="Pfam" id="PF00106">
    <property type="entry name" value="adh_short"/>
    <property type="match status" value="1"/>
</dbReference>
<evidence type="ECO:0000259" key="3">
    <source>
        <dbReference type="SMART" id="SM00822"/>
    </source>
</evidence>
<dbReference type="PRINTS" id="PR00081">
    <property type="entry name" value="GDHRDH"/>
</dbReference>
<evidence type="ECO:0000313" key="5">
    <source>
        <dbReference type="Proteomes" id="UP000051166"/>
    </source>
</evidence>
<dbReference type="InterPro" id="IPR036291">
    <property type="entry name" value="NAD(P)-bd_dom_sf"/>
</dbReference>
<sequence>MTKKILITGATKGIGWALAQKAYSYGYDVILHGRNATELQQRKLELAPQGERCTTVCFDVRDRKILEQELQKIDRLNVLVNNAGTIADNWWSKMTDEQWDTVIATDLTGVYNVTSRLTAKIVPGGHIVNITSQAGLKGNPGQANYSAAKAALVGMTYTLAAELKRKQIYVNAVAPAAITAMTRPVLEKFRQKNGSLPSMWQLGTAAQVADFIIQHVLSTQKTGQVLAVNGTRQGYWLPAQYQRMEER</sequence>
<dbReference type="InterPro" id="IPR020904">
    <property type="entry name" value="Sc_DH/Rdtase_CS"/>
</dbReference>
<dbReference type="PROSITE" id="PS00061">
    <property type="entry name" value="ADH_SHORT"/>
    <property type="match status" value="1"/>
</dbReference>
<protein>
    <submittedName>
        <fullName evidence="4">3-oxoacyl-ACP reductase</fullName>
    </submittedName>
</protein>
<dbReference type="Gene3D" id="3.40.50.720">
    <property type="entry name" value="NAD(P)-binding Rossmann-like Domain"/>
    <property type="match status" value="1"/>
</dbReference>
<dbReference type="PATRIC" id="fig|1423801.4.peg.1948"/>
<evidence type="ECO:0000256" key="1">
    <source>
        <dbReference type="ARBA" id="ARBA00006484"/>
    </source>
</evidence>